<accession>A0A0F8A6I7</accession>
<keyword evidence="3" id="KW-1185">Reference proteome</keyword>
<organism evidence="2 3">
    <name type="scientific">Hirsutella minnesotensis 3608</name>
    <dbReference type="NCBI Taxonomy" id="1043627"/>
    <lineage>
        <taxon>Eukaryota</taxon>
        <taxon>Fungi</taxon>
        <taxon>Dikarya</taxon>
        <taxon>Ascomycota</taxon>
        <taxon>Pezizomycotina</taxon>
        <taxon>Sordariomycetes</taxon>
        <taxon>Hypocreomycetidae</taxon>
        <taxon>Hypocreales</taxon>
        <taxon>Ophiocordycipitaceae</taxon>
        <taxon>Hirsutella</taxon>
    </lineage>
</organism>
<evidence type="ECO:0000313" key="3">
    <source>
        <dbReference type="Proteomes" id="UP000054481"/>
    </source>
</evidence>
<feature type="chain" id="PRO_5002526355" evidence="1">
    <location>
        <begin position="22"/>
        <end position="175"/>
    </location>
</feature>
<feature type="signal peptide" evidence="1">
    <location>
        <begin position="1"/>
        <end position="21"/>
    </location>
</feature>
<reference evidence="2 3" key="1">
    <citation type="journal article" date="2014" name="Genome Biol. Evol.">
        <title>Comparative genomics and transcriptomics analyses reveal divergent lifestyle features of nematode endoparasitic fungus Hirsutella minnesotensis.</title>
        <authorList>
            <person name="Lai Y."/>
            <person name="Liu K."/>
            <person name="Zhang X."/>
            <person name="Zhang X."/>
            <person name="Li K."/>
            <person name="Wang N."/>
            <person name="Shu C."/>
            <person name="Wu Y."/>
            <person name="Wang C."/>
            <person name="Bushley K.E."/>
            <person name="Xiang M."/>
            <person name="Liu X."/>
        </authorList>
    </citation>
    <scope>NUCLEOTIDE SEQUENCE [LARGE SCALE GENOMIC DNA]</scope>
    <source>
        <strain evidence="2 3">3608</strain>
    </source>
</reference>
<dbReference type="EMBL" id="KQ030508">
    <property type="protein sequence ID" value="KJZ77149.1"/>
    <property type="molecule type" value="Genomic_DNA"/>
</dbReference>
<protein>
    <submittedName>
        <fullName evidence="2">Uncharacterized protein</fullName>
    </submittedName>
</protein>
<proteinExistence type="predicted"/>
<gene>
    <name evidence="2" type="ORF">HIM_03470</name>
</gene>
<evidence type="ECO:0000256" key="1">
    <source>
        <dbReference type="SAM" id="SignalP"/>
    </source>
</evidence>
<evidence type="ECO:0000313" key="2">
    <source>
        <dbReference type="EMBL" id="KJZ77149.1"/>
    </source>
</evidence>
<sequence>MKFSGLFALIAALAASSTTLAIPAVEFERAELADLPGLNPTQEAHARAIIGANNQGNYGRQGCLAAITTGLTESKLRILANPKVPASLKYKHDATGTDHDSIGIFQQRASIYKNIACDMDAACSAGQFFKEMKAISGWQTMDVPTLCQKVQRSAFPARYREYLASATAICQAAGF</sequence>
<dbReference type="OrthoDB" id="2251794at2759"/>
<dbReference type="AlphaFoldDB" id="A0A0F8A6I7"/>
<name>A0A0F8A6I7_9HYPO</name>
<keyword evidence="1" id="KW-0732">Signal</keyword>
<dbReference type="Proteomes" id="UP000054481">
    <property type="component" value="Unassembled WGS sequence"/>
</dbReference>